<feature type="signal peptide" evidence="1">
    <location>
        <begin position="1"/>
        <end position="23"/>
    </location>
</feature>
<organism evidence="3 4">
    <name type="scientific">Steroidobacter flavus</name>
    <dbReference type="NCBI Taxonomy" id="1842136"/>
    <lineage>
        <taxon>Bacteria</taxon>
        <taxon>Pseudomonadati</taxon>
        <taxon>Pseudomonadota</taxon>
        <taxon>Gammaproteobacteria</taxon>
        <taxon>Steroidobacterales</taxon>
        <taxon>Steroidobacteraceae</taxon>
        <taxon>Steroidobacter</taxon>
    </lineage>
</organism>
<dbReference type="Pfam" id="PF07589">
    <property type="entry name" value="PEP-CTERM"/>
    <property type="match status" value="1"/>
</dbReference>
<evidence type="ECO:0000313" key="3">
    <source>
        <dbReference type="EMBL" id="MFC4311724.1"/>
    </source>
</evidence>
<dbReference type="EMBL" id="JBHSDU010000010">
    <property type="protein sequence ID" value="MFC4311724.1"/>
    <property type="molecule type" value="Genomic_DNA"/>
</dbReference>
<reference evidence="4" key="1">
    <citation type="journal article" date="2019" name="Int. J. Syst. Evol. Microbiol.">
        <title>The Global Catalogue of Microorganisms (GCM) 10K type strain sequencing project: providing services to taxonomists for standard genome sequencing and annotation.</title>
        <authorList>
            <consortium name="The Broad Institute Genomics Platform"/>
            <consortium name="The Broad Institute Genome Sequencing Center for Infectious Disease"/>
            <person name="Wu L."/>
            <person name="Ma J."/>
        </authorList>
    </citation>
    <scope>NUCLEOTIDE SEQUENCE [LARGE SCALE GENOMIC DNA]</scope>
    <source>
        <strain evidence="4">CGMCC 1.10759</strain>
    </source>
</reference>
<comment type="caution">
    <text evidence="3">The sequence shown here is derived from an EMBL/GenBank/DDBJ whole genome shotgun (WGS) entry which is preliminary data.</text>
</comment>
<evidence type="ECO:0000313" key="4">
    <source>
        <dbReference type="Proteomes" id="UP001595904"/>
    </source>
</evidence>
<evidence type="ECO:0000259" key="2">
    <source>
        <dbReference type="Pfam" id="PF07589"/>
    </source>
</evidence>
<protein>
    <submittedName>
        <fullName evidence="3">PEP-CTERM sorting domain-containing protein</fullName>
    </submittedName>
</protein>
<keyword evidence="4" id="KW-1185">Reference proteome</keyword>
<feature type="domain" description="Ice-binding protein C-terminal" evidence="2">
    <location>
        <begin position="213"/>
        <end position="237"/>
    </location>
</feature>
<name>A0ABV8SZF5_9GAMM</name>
<dbReference type="Proteomes" id="UP001595904">
    <property type="component" value="Unassembled WGS sequence"/>
</dbReference>
<evidence type="ECO:0000256" key="1">
    <source>
        <dbReference type="SAM" id="SignalP"/>
    </source>
</evidence>
<sequence length="242" mass="25722">MTSKSWLAMSGLCLLLAMSAAQPHPITIDASSYAPGAVVGGAYEGITLSHVTFTETGLQTSAVYALGCTPETRGCDAQGTAMFGWQKANGKAFTSWNSSAGLISDCLQQHHADCYSQPQHLLEVTFDRATDFIQFDATQVTDSPWAWAFDAAGNLLPLTPTLTIDSLLGHQSLRLTSNEGNISRVLLAGNDGYSIVNRISYNGAAATAAPTTTVPEPETLALMMIGLIGVAVTTRLRRRTHK</sequence>
<proteinExistence type="predicted"/>
<gene>
    <name evidence="3" type="ORF">ACFPN2_21745</name>
</gene>
<dbReference type="NCBIfam" id="TIGR02595">
    <property type="entry name" value="PEP_CTERM"/>
    <property type="match status" value="1"/>
</dbReference>
<dbReference type="InterPro" id="IPR013424">
    <property type="entry name" value="Ice-binding_C"/>
</dbReference>
<feature type="chain" id="PRO_5046791772" evidence="1">
    <location>
        <begin position="24"/>
        <end position="242"/>
    </location>
</feature>
<keyword evidence="1" id="KW-0732">Signal</keyword>
<accession>A0ABV8SZF5</accession>
<dbReference type="RefSeq" id="WP_380600516.1">
    <property type="nucleotide sequence ID" value="NZ_JBHSDU010000010.1"/>
</dbReference>